<gene>
    <name evidence="1" type="ORF">BKA14_001617</name>
</gene>
<organism evidence="1 2">
    <name type="scientific">Paractinoplanes abujensis</name>
    <dbReference type="NCBI Taxonomy" id="882441"/>
    <lineage>
        <taxon>Bacteria</taxon>
        <taxon>Bacillati</taxon>
        <taxon>Actinomycetota</taxon>
        <taxon>Actinomycetes</taxon>
        <taxon>Micromonosporales</taxon>
        <taxon>Micromonosporaceae</taxon>
        <taxon>Paractinoplanes</taxon>
    </lineage>
</organism>
<evidence type="ECO:0000313" key="2">
    <source>
        <dbReference type="Proteomes" id="UP000542742"/>
    </source>
</evidence>
<name>A0A7W7CMU4_9ACTN</name>
<evidence type="ECO:0000313" key="1">
    <source>
        <dbReference type="EMBL" id="MBB4691469.1"/>
    </source>
</evidence>
<comment type="caution">
    <text evidence="1">The sequence shown here is derived from an EMBL/GenBank/DDBJ whole genome shotgun (WGS) entry which is preliminary data.</text>
</comment>
<dbReference type="EMBL" id="JACHMF010000001">
    <property type="protein sequence ID" value="MBB4691469.1"/>
    <property type="molecule type" value="Genomic_DNA"/>
</dbReference>
<sequence>MALAAAGLMSAGCAPPSAVVQGLDEPSLPSAAENLQRLRERARVVLANYDKAMGDAGFVVVGRTESGSVGSLETRNEHLKQVVSAHLFTAAGELPAAPRQSGEAVWASGERLALPLISAAEGLRRMAADNRCAECAPHPVTGARLSTMRVMTTRGEATVPAWEYTLAETKMRVLRAAVDGGTPVQVDPPDGNPDDIPNGAVAEAARADGLRLTVKFTGSREGAGEPCGADYTAEAVESERAVAVLIQERPYSGPPPSVAAGTTHACLAIGYLRTAAVTLSEPLGGRAVLEVQQGQPVPVKN</sequence>
<proteinExistence type="predicted"/>
<accession>A0A7W7CMU4</accession>
<protein>
    <submittedName>
        <fullName evidence="1">Uncharacterized protein</fullName>
    </submittedName>
</protein>
<reference evidence="1 2" key="1">
    <citation type="submission" date="2020-08" db="EMBL/GenBank/DDBJ databases">
        <title>Sequencing the genomes of 1000 actinobacteria strains.</title>
        <authorList>
            <person name="Klenk H.-P."/>
        </authorList>
    </citation>
    <scope>NUCLEOTIDE SEQUENCE [LARGE SCALE GENOMIC DNA]</scope>
    <source>
        <strain evidence="1 2">DSM 45518</strain>
    </source>
</reference>
<dbReference type="RefSeq" id="WP_184950283.1">
    <property type="nucleotide sequence ID" value="NZ_JACHMF010000001.1"/>
</dbReference>
<keyword evidence="2" id="KW-1185">Reference proteome</keyword>
<dbReference type="Proteomes" id="UP000542742">
    <property type="component" value="Unassembled WGS sequence"/>
</dbReference>
<dbReference type="AlphaFoldDB" id="A0A7W7CMU4"/>